<dbReference type="GO" id="GO:0016787">
    <property type="term" value="F:hydrolase activity"/>
    <property type="evidence" value="ECO:0007669"/>
    <property type="project" value="UniProtKB-KW"/>
</dbReference>
<dbReference type="InterPro" id="IPR040612">
    <property type="entry name" value="ArsA_HSP20-like"/>
</dbReference>
<dbReference type="Gene3D" id="3.40.50.300">
    <property type="entry name" value="P-loop containing nucleotide triphosphate hydrolases"/>
    <property type="match status" value="1"/>
</dbReference>
<dbReference type="Pfam" id="PF17886">
    <property type="entry name" value="ArsA_HSP20"/>
    <property type="match status" value="1"/>
</dbReference>
<evidence type="ECO:0000313" key="4">
    <source>
        <dbReference type="EMBL" id="GAQ88389.1"/>
    </source>
</evidence>
<dbReference type="Gene3D" id="2.60.40.790">
    <property type="match status" value="1"/>
</dbReference>
<dbReference type="PANTHER" id="PTHR43868:SF1">
    <property type="entry name" value="P-LOOP CONTAINING NUCLEOSIDE TRIPHOSPHATE HYDROLASES SUPERFAMILY PROTEIN"/>
    <property type="match status" value="1"/>
</dbReference>
<dbReference type="SUPFAM" id="SSF52540">
    <property type="entry name" value="P-loop containing nucleoside triphosphate hydrolases"/>
    <property type="match status" value="1"/>
</dbReference>
<dbReference type="OMA" id="SWYVRRF"/>
<dbReference type="InterPro" id="IPR027417">
    <property type="entry name" value="P-loop_NTPase"/>
</dbReference>
<dbReference type="EMBL" id="DF237373">
    <property type="protein sequence ID" value="GAQ88389.1"/>
    <property type="molecule type" value="Genomic_DNA"/>
</dbReference>
<gene>
    <name evidence="4" type="ORF">KFL_004240010</name>
</gene>
<dbReference type="AlphaFoldDB" id="A0A1Y1IFW5"/>
<dbReference type="CDD" id="cd00298">
    <property type="entry name" value="ACD_sHsps_p23-like"/>
    <property type="match status" value="1"/>
</dbReference>
<evidence type="ECO:0000259" key="3">
    <source>
        <dbReference type="Pfam" id="PF17886"/>
    </source>
</evidence>
<organism evidence="4 5">
    <name type="scientific">Klebsormidium nitens</name>
    <name type="common">Green alga</name>
    <name type="synonym">Ulothrix nitens</name>
    <dbReference type="NCBI Taxonomy" id="105231"/>
    <lineage>
        <taxon>Eukaryota</taxon>
        <taxon>Viridiplantae</taxon>
        <taxon>Streptophyta</taxon>
        <taxon>Klebsormidiophyceae</taxon>
        <taxon>Klebsormidiales</taxon>
        <taxon>Klebsormidiaceae</taxon>
        <taxon>Klebsormidium</taxon>
    </lineage>
</organism>
<dbReference type="InterPro" id="IPR008978">
    <property type="entry name" value="HSP20-like_chaperone"/>
</dbReference>
<dbReference type="PANTHER" id="PTHR43868">
    <property type="entry name" value="OS02G0711200 PROTEIN"/>
    <property type="match status" value="1"/>
</dbReference>
<reference evidence="4 5" key="1">
    <citation type="journal article" date="2014" name="Nat. Commun.">
        <title>Klebsormidium flaccidum genome reveals primary factors for plant terrestrial adaptation.</title>
        <authorList>
            <person name="Hori K."/>
            <person name="Maruyama F."/>
            <person name="Fujisawa T."/>
            <person name="Togashi T."/>
            <person name="Yamamoto N."/>
            <person name="Seo M."/>
            <person name="Sato S."/>
            <person name="Yamada T."/>
            <person name="Mori H."/>
            <person name="Tajima N."/>
            <person name="Moriyama T."/>
            <person name="Ikeuchi M."/>
            <person name="Watanabe M."/>
            <person name="Wada H."/>
            <person name="Kobayashi K."/>
            <person name="Saito M."/>
            <person name="Masuda T."/>
            <person name="Sasaki-Sekimoto Y."/>
            <person name="Mashiguchi K."/>
            <person name="Awai K."/>
            <person name="Shimojima M."/>
            <person name="Masuda S."/>
            <person name="Iwai M."/>
            <person name="Nobusawa T."/>
            <person name="Narise T."/>
            <person name="Kondo S."/>
            <person name="Saito H."/>
            <person name="Sato R."/>
            <person name="Murakawa M."/>
            <person name="Ihara Y."/>
            <person name="Oshima-Yamada Y."/>
            <person name="Ohtaka K."/>
            <person name="Satoh M."/>
            <person name="Sonobe K."/>
            <person name="Ishii M."/>
            <person name="Ohtani R."/>
            <person name="Kanamori-Sato M."/>
            <person name="Honoki R."/>
            <person name="Miyazaki D."/>
            <person name="Mochizuki H."/>
            <person name="Umetsu J."/>
            <person name="Higashi K."/>
            <person name="Shibata D."/>
            <person name="Kamiya Y."/>
            <person name="Sato N."/>
            <person name="Nakamura Y."/>
            <person name="Tabata S."/>
            <person name="Ida S."/>
            <person name="Kurokawa K."/>
            <person name="Ohta H."/>
        </authorList>
    </citation>
    <scope>NUCLEOTIDE SEQUENCE [LARGE SCALE GENOMIC DNA]</scope>
    <source>
        <strain evidence="4 5">NIES-2285</strain>
    </source>
</reference>
<feature type="domain" description="ArsA HSP20-like" evidence="3">
    <location>
        <begin position="466"/>
        <end position="523"/>
    </location>
</feature>
<feature type="domain" description="ArsA/GET3 Anion-transporting ATPase-like" evidence="2">
    <location>
        <begin position="134"/>
        <end position="312"/>
    </location>
</feature>
<protein>
    <submittedName>
        <fullName evidence="4">P-loop containing nucleoside triphosphate hydrolases superfamily protein</fullName>
    </submittedName>
</protein>
<evidence type="ECO:0000256" key="1">
    <source>
        <dbReference type="ARBA" id="ARBA00011040"/>
    </source>
</evidence>
<accession>A0A1Y1IFW5</accession>
<dbReference type="OrthoDB" id="1909609at2759"/>
<proteinExistence type="inferred from homology"/>
<comment type="similarity">
    <text evidence="1">Belongs to the arsA ATPase family.</text>
</comment>
<evidence type="ECO:0000313" key="5">
    <source>
        <dbReference type="Proteomes" id="UP000054558"/>
    </source>
</evidence>
<evidence type="ECO:0000259" key="2">
    <source>
        <dbReference type="Pfam" id="PF02374"/>
    </source>
</evidence>
<dbReference type="Pfam" id="PF02374">
    <property type="entry name" value="ArsA_ATPase"/>
    <property type="match status" value="1"/>
</dbReference>
<dbReference type="InterPro" id="IPR025723">
    <property type="entry name" value="ArsA/GET3_ATPase-like"/>
</dbReference>
<dbReference type="InterPro" id="IPR053262">
    <property type="entry name" value="ArsA_ATPase-like"/>
</dbReference>
<sequence>MSVATTPLATAKTLRKGANCKGAGVPFAEASVLPGRWGAHAPSAYAPSAYASGTFICKVSSLLLATRSAVAFRNNADQRLELTSSASRRPNIDGLDTQVRAAPPKGWKAQQQRYSRGRVVCAASNGVGGQASARLVTFLGKGGSGKTTAAVLLAKAYAAEGKRTVLVVQGQDRVAEALLGRKLPTAPEPETPGSALSVVRLESTKMLLEPLVQLKKLDARLGFSSGALQEVVGEELSILPSMDTLLAAGALERLTNVTGILNRQPTGTTWDAAGKYDVIVYDGPSNQDILRLFGAAERARWYLSRFRRLAEKTDAGRVLLPSAARAVDTVLNGGSSGGGESTSTAGVWSATERVLDGAAQYFMNSDKFTAFLVSKQGSKTDLATARRLWGCAAQAGIFVGGLLFSPGGASAATPPEDFSPLQSLTLPASDESVGDVSGLGGDVAGIVRAAASSTPAPRIDQQAGTVALFLPGFEKTEIKLSQYQKGAELLVEAGDQRRSISLPPGMRGKVSGAKFSKGFLTVTLKPEVAKV</sequence>
<keyword evidence="4" id="KW-0378">Hydrolase</keyword>
<keyword evidence="5" id="KW-1185">Reference proteome</keyword>
<dbReference type="Proteomes" id="UP000054558">
    <property type="component" value="Unassembled WGS sequence"/>
</dbReference>
<dbReference type="STRING" id="105231.A0A1Y1IFW5"/>
<name>A0A1Y1IFW5_KLENI</name>